<dbReference type="KEGG" id="bfz:BAU07_01005"/>
<dbReference type="PANTHER" id="PTHR48207">
    <property type="entry name" value="SUCCINATE--HYDROXYMETHYLGLUTARATE COA-TRANSFERASE"/>
    <property type="match status" value="1"/>
</dbReference>
<dbReference type="InterPro" id="IPR044855">
    <property type="entry name" value="CoA-Trfase_III_dom3_sf"/>
</dbReference>
<dbReference type="OrthoDB" id="5294844at2"/>
<dbReference type="PANTHER" id="PTHR48207:SF3">
    <property type="entry name" value="SUCCINATE--HYDROXYMETHYLGLUTARATE COA-TRANSFERASE"/>
    <property type="match status" value="1"/>
</dbReference>
<dbReference type="STRING" id="463014.BAU07_01005"/>
<feature type="region of interest" description="Disordered" evidence="2">
    <location>
        <begin position="405"/>
        <end position="426"/>
    </location>
</feature>
<organism evidence="3 4">
    <name type="scientific">Bordetella flabilis</name>
    <dbReference type="NCBI Taxonomy" id="463014"/>
    <lineage>
        <taxon>Bacteria</taxon>
        <taxon>Pseudomonadati</taxon>
        <taxon>Pseudomonadota</taxon>
        <taxon>Betaproteobacteria</taxon>
        <taxon>Burkholderiales</taxon>
        <taxon>Alcaligenaceae</taxon>
        <taxon>Bordetella</taxon>
    </lineage>
</organism>
<dbReference type="Gene3D" id="3.30.1540.10">
    <property type="entry name" value="formyl-coa transferase, domain 3"/>
    <property type="match status" value="1"/>
</dbReference>
<sequence length="426" mass="45779">MASERSGPDRALPLSHLRVLDLSHVMAGPFCCMLLGDMGADVIKVEPPGTGDQTRRSMGFRLKGEDSGGFLALNRNKRSITLDLKTEAGLEAFYALVKTADVLVENNRPGVAARLKIDYPTLRRINPRLVYASISGFGQTGPWSRRPGFDLIAQAMSGMMSVMGHPGSPPVKSSVPVGDLGAGLFATYGVLSALAGRDRSGEGQYVDASLFESALGLSIWEVAEFWGTGNVPAPIGSANRMSAPYQALRAADRYFVLGAANQKLWCLLCQALDRDDLRDDPRFVDNVARMSRREELAQELERTLAHRTADEWVALLQEAGIPAAPILDYGEALASDQAVARDMVLEMPHPVEGTIRQLGFPVKLHGTPQQLRHPPPLLGQHTAEIMAEAGLGVDALASLRQRGAFGTATPSRPQAAAHISLASESP</sequence>
<evidence type="ECO:0000313" key="4">
    <source>
        <dbReference type="Proteomes" id="UP000091926"/>
    </source>
</evidence>
<dbReference type="RefSeq" id="WP_066652817.1">
    <property type="nucleotide sequence ID" value="NZ_CBCSCL010000002.1"/>
</dbReference>
<dbReference type="Proteomes" id="UP000091926">
    <property type="component" value="Chromosome"/>
</dbReference>
<dbReference type="SUPFAM" id="SSF89796">
    <property type="entry name" value="CoA-transferase family III (CaiB/BaiF)"/>
    <property type="match status" value="1"/>
</dbReference>
<dbReference type="AlphaFoldDB" id="A0A193G7T7"/>
<dbReference type="GO" id="GO:0008410">
    <property type="term" value="F:CoA-transferase activity"/>
    <property type="evidence" value="ECO:0007669"/>
    <property type="project" value="TreeGrafter"/>
</dbReference>
<evidence type="ECO:0000313" key="3">
    <source>
        <dbReference type="EMBL" id="ANN75890.1"/>
    </source>
</evidence>
<evidence type="ECO:0000256" key="1">
    <source>
        <dbReference type="ARBA" id="ARBA00022679"/>
    </source>
</evidence>
<name>A0A193G7T7_9BORD</name>
<evidence type="ECO:0000256" key="2">
    <source>
        <dbReference type="SAM" id="MobiDB-lite"/>
    </source>
</evidence>
<proteinExistence type="predicted"/>
<protein>
    <submittedName>
        <fullName evidence="3">CoA-transferase</fullName>
    </submittedName>
</protein>
<accession>A0A193G7T7</accession>
<reference evidence="3 4" key="1">
    <citation type="submission" date="2016-06" db="EMBL/GenBank/DDBJ databases">
        <title>Complete genome sequences of Bordetella bronchialis and Bordetella flabilis.</title>
        <authorList>
            <person name="LiPuma J.J."/>
            <person name="Spilker T."/>
        </authorList>
    </citation>
    <scope>NUCLEOTIDE SEQUENCE [LARGE SCALE GENOMIC DNA]</scope>
    <source>
        <strain evidence="3 4">AU10664</strain>
    </source>
</reference>
<dbReference type="InterPro" id="IPR003673">
    <property type="entry name" value="CoA-Trfase_fam_III"/>
</dbReference>
<dbReference type="Pfam" id="PF02515">
    <property type="entry name" value="CoA_transf_3"/>
    <property type="match status" value="1"/>
</dbReference>
<dbReference type="Gene3D" id="3.40.50.10540">
    <property type="entry name" value="Crotonobetainyl-coa:carnitine coa-transferase, domain 1"/>
    <property type="match status" value="1"/>
</dbReference>
<keyword evidence="1 3" id="KW-0808">Transferase</keyword>
<keyword evidence="4" id="KW-1185">Reference proteome</keyword>
<dbReference type="InterPro" id="IPR023606">
    <property type="entry name" value="CoA-Trfase_III_dom_1_sf"/>
</dbReference>
<gene>
    <name evidence="3" type="ORF">BAU07_01005</name>
</gene>
<dbReference type="InterPro" id="IPR050483">
    <property type="entry name" value="CoA-transferase_III_domain"/>
</dbReference>
<dbReference type="EMBL" id="CP016172">
    <property type="protein sequence ID" value="ANN75890.1"/>
    <property type="molecule type" value="Genomic_DNA"/>
</dbReference>